<dbReference type="Proteomes" id="UP001374579">
    <property type="component" value="Unassembled WGS sequence"/>
</dbReference>
<dbReference type="AlphaFoldDB" id="A0AAN9G0K2"/>
<dbReference type="GO" id="GO:0030414">
    <property type="term" value="F:peptidase inhibitor activity"/>
    <property type="evidence" value="ECO:0007669"/>
    <property type="project" value="InterPro"/>
</dbReference>
<feature type="compositionally biased region" description="Low complexity" evidence="1">
    <location>
        <begin position="760"/>
        <end position="773"/>
    </location>
</feature>
<feature type="domain" description="Fibronectin type-III" evidence="2">
    <location>
        <begin position="299"/>
        <end position="409"/>
    </location>
</feature>
<evidence type="ECO:0000313" key="4">
    <source>
        <dbReference type="EMBL" id="KAK7090529.1"/>
    </source>
</evidence>
<feature type="compositionally biased region" description="Low complexity" evidence="1">
    <location>
        <begin position="720"/>
        <end position="737"/>
    </location>
</feature>
<feature type="domain" description="WAP" evidence="3">
    <location>
        <begin position="133"/>
        <end position="183"/>
    </location>
</feature>
<dbReference type="InterPro" id="IPR003961">
    <property type="entry name" value="FN3_dom"/>
</dbReference>
<dbReference type="Gene3D" id="2.60.40.10">
    <property type="entry name" value="Immunoglobulins"/>
    <property type="match status" value="3"/>
</dbReference>
<dbReference type="GO" id="GO:0009986">
    <property type="term" value="C:cell surface"/>
    <property type="evidence" value="ECO:0007669"/>
    <property type="project" value="TreeGrafter"/>
</dbReference>
<keyword evidence="5" id="KW-1185">Reference proteome</keyword>
<dbReference type="SUPFAM" id="SSF49265">
    <property type="entry name" value="Fibronectin type III"/>
    <property type="match status" value="2"/>
</dbReference>
<proteinExistence type="predicted"/>
<dbReference type="SMART" id="SM00060">
    <property type="entry name" value="FN3"/>
    <property type="match status" value="4"/>
</dbReference>
<dbReference type="CDD" id="cd00063">
    <property type="entry name" value="FN3"/>
    <property type="match status" value="3"/>
</dbReference>
<dbReference type="GO" id="GO:0005576">
    <property type="term" value="C:extracellular region"/>
    <property type="evidence" value="ECO:0007669"/>
    <property type="project" value="InterPro"/>
</dbReference>
<accession>A0AAN9G0K2</accession>
<feature type="compositionally biased region" description="Low complexity" evidence="1">
    <location>
        <begin position="669"/>
        <end position="682"/>
    </location>
</feature>
<dbReference type="PROSITE" id="PS51390">
    <property type="entry name" value="WAP"/>
    <property type="match status" value="1"/>
</dbReference>
<dbReference type="InterPro" id="IPR042447">
    <property type="entry name" value="Anosmin-1"/>
</dbReference>
<dbReference type="SUPFAM" id="SSF57256">
    <property type="entry name" value="Elafin-like"/>
    <property type="match status" value="1"/>
</dbReference>
<evidence type="ECO:0000313" key="5">
    <source>
        <dbReference type="Proteomes" id="UP001374579"/>
    </source>
</evidence>
<dbReference type="PANTHER" id="PTHR14131">
    <property type="entry name" value="ANOSMIN"/>
    <property type="match status" value="1"/>
</dbReference>
<feature type="compositionally biased region" description="Basic and acidic residues" evidence="1">
    <location>
        <begin position="655"/>
        <end position="666"/>
    </location>
</feature>
<feature type="domain" description="Fibronectin type-III" evidence="2">
    <location>
        <begin position="432"/>
        <end position="530"/>
    </location>
</feature>
<evidence type="ECO:0000259" key="2">
    <source>
        <dbReference type="PROSITE" id="PS50853"/>
    </source>
</evidence>
<evidence type="ECO:0000259" key="3">
    <source>
        <dbReference type="PROSITE" id="PS51390"/>
    </source>
</evidence>
<dbReference type="Pfam" id="PF00095">
    <property type="entry name" value="WAP"/>
    <property type="match status" value="1"/>
</dbReference>
<dbReference type="Pfam" id="PF00041">
    <property type="entry name" value="fn3"/>
    <property type="match status" value="2"/>
</dbReference>
<dbReference type="PANTHER" id="PTHR14131:SF5">
    <property type="entry name" value="ANOSMIN-1"/>
    <property type="match status" value="1"/>
</dbReference>
<protein>
    <recommendedName>
        <fullName evidence="6">Anosmin-1</fullName>
    </recommendedName>
</protein>
<gene>
    <name evidence="4" type="ORF">V1264_010313</name>
</gene>
<dbReference type="InterPro" id="IPR008197">
    <property type="entry name" value="WAP_dom"/>
</dbReference>
<dbReference type="InterPro" id="IPR036645">
    <property type="entry name" value="Elafin-like_sf"/>
</dbReference>
<dbReference type="GO" id="GO:0030182">
    <property type="term" value="P:neuron differentiation"/>
    <property type="evidence" value="ECO:0007669"/>
    <property type="project" value="TreeGrafter"/>
</dbReference>
<organism evidence="4 5">
    <name type="scientific">Littorina saxatilis</name>
    <dbReference type="NCBI Taxonomy" id="31220"/>
    <lineage>
        <taxon>Eukaryota</taxon>
        <taxon>Metazoa</taxon>
        <taxon>Spiralia</taxon>
        <taxon>Lophotrochozoa</taxon>
        <taxon>Mollusca</taxon>
        <taxon>Gastropoda</taxon>
        <taxon>Caenogastropoda</taxon>
        <taxon>Littorinimorpha</taxon>
        <taxon>Littorinoidea</taxon>
        <taxon>Littorinidae</taxon>
        <taxon>Littorina</taxon>
    </lineage>
</organism>
<dbReference type="Gene3D" id="4.10.75.10">
    <property type="entry name" value="Elafin-like"/>
    <property type="match status" value="1"/>
</dbReference>
<dbReference type="EMBL" id="JBAMIC010000024">
    <property type="protein sequence ID" value="KAK7090529.1"/>
    <property type="molecule type" value="Genomic_DNA"/>
</dbReference>
<feature type="region of interest" description="Disordered" evidence="1">
    <location>
        <begin position="655"/>
        <end position="811"/>
    </location>
</feature>
<evidence type="ECO:0000256" key="1">
    <source>
        <dbReference type="SAM" id="MobiDB-lite"/>
    </source>
</evidence>
<evidence type="ECO:0008006" key="6">
    <source>
        <dbReference type="Google" id="ProtNLM"/>
    </source>
</evidence>
<name>A0AAN9G0K2_9CAEN</name>
<dbReference type="InterPro" id="IPR036116">
    <property type="entry name" value="FN3_sf"/>
</dbReference>
<comment type="caution">
    <text evidence="4">The sequence shown here is derived from an EMBL/GenBank/DDBJ whole genome shotgun (WGS) entry which is preliminary data.</text>
</comment>
<sequence>MRIRGLEGRVGGRQFAVLQYWLVCVLVCNWLSVVPVASSHQILWGRCYSYCIKEHLAKHAGDDVAALSLPKRPIRACERNQTCRWCLYVCERPEENFTNSESCLRDCRYTRTRPRSEGRKACTDACGFVGRASSAKGGTCPAPVSLTGFQSACVASCHGDRDCTKAEEKCCSNDCGSVCTAPYDLDILPPVPSKISFKLLKTGGVLVKWGLGGSDKANGQAVKPWRQSPVVFILRWWCPYTSGALTSVTDRPRARLQGYPTGIYPGSKCHFMVAAVNMHGSRGFSKVSPYIKQFLTPSPPLNLDKTKSSMHDGKVDVTLQWQPPVYTDGLPVDKYQVFWSDSLPRASPNYMRLHMHRRIVGGDITTFVLHNLEPGTIYFVQVRAVVKWKSQQKRGKPASAYIEVYSPPQTHGSTPRPSIVTDPDMDSIIQSVNVNQTFFHDTILKAAIHWTLVPNKTARKYLIYWRLEMCARNEHRKAHHRSETSATSHEPAFSLYNLQPDCEYSVRVHPVNVKGRTGAATVTNFLTPPCHLIKVTQGKAPTCHTADPPGRVEGLHSETSRCVTVLRWLPPTSRGAQVHTYDVMWGETEAGAYSTATVIYSSAPEQFSVPGNVTHVQLGKLTAGQHYTVQVSATSLGGSSRPAILSLVAPASEESCRGTDDLKDHPGSTTTATTTTTTDDTTIVNKNDSSVSHNTSSPSPKKATPTDAPLSPLTSPPTPSTKDLSSSTASSIVTATSGRSRHNTDTVVGGDPAGSTFSINTQPNATNPTPTSTHRNAHSRDLEASTVSTHSARDGVTLSLHPSTPSRGTDVKGASVTLQASFVTLLMCLLFLGVCS</sequence>
<feature type="domain" description="Fibronectin type-III" evidence="2">
    <location>
        <begin position="548"/>
        <end position="654"/>
    </location>
</feature>
<dbReference type="SMART" id="SM00217">
    <property type="entry name" value="WAP"/>
    <property type="match status" value="1"/>
</dbReference>
<feature type="compositionally biased region" description="Low complexity" evidence="1">
    <location>
        <begin position="689"/>
        <end position="713"/>
    </location>
</feature>
<dbReference type="PROSITE" id="PS50853">
    <property type="entry name" value="FN3"/>
    <property type="match status" value="3"/>
</dbReference>
<dbReference type="InterPro" id="IPR013783">
    <property type="entry name" value="Ig-like_fold"/>
</dbReference>
<reference evidence="4 5" key="1">
    <citation type="submission" date="2024-02" db="EMBL/GenBank/DDBJ databases">
        <title>Chromosome-scale genome assembly of the rough periwinkle Littorina saxatilis.</title>
        <authorList>
            <person name="De Jode A."/>
            <person name="Faria R."/>
            <person name="Formenti G."/>
            <person name="Sims Y."/>
            <person name="Smith T.P."/>
            <person name="Tracey A."/>
            <person name="Wood J.M.D."/>
            <person name="Zagrodzka Z.B."/>
            <person name="Johannesson K."/>
            <person name="Butlin R.K."/>
            <person name="Leder E.H."/>
        </authorList>
    </citation>
    <scope>NUCLEOTIDE SEQUENCE [LARGE SCALE GENOMIC DNA]</scope>
    <source>
        <strain evidence="4">Snail1</strain>
        <tissue evidence="4">Muscle</tissue>
    </source>
</reference>